<dbReference type="PROSITE" id="PS51257">
    <property type="entry name" value="PROKAR_LIPOPROTEIN"/>
    <property type="match status" value="1"/>
</dbReference>
<keyword evidence="1" id="KW-0812">Transmembrane</keyword>
<feature type="transmembrane region" description="Helical" evidence="1">
    <location>
        <begin position="101"/>
        <end position="124"/>
    </location>
</feature>
<keyword evidence="1" id="KW-0472">Membrane</keyword>
<organism evidence="3 4">
    <name type="scientific">Deinococcus humi</name>
    <dbReference type="NCBI Taxonomy" id="662880"/>
    <lineage>
        <taxon>Bacteria</taxon>
        <taxon>Thermotogati</taxon>
        <taxon>Deinococcota</taxon>
        <taxon>Deinococci</taxon>
        <taxon>Deinococcales</taxon>
        <taxon>Deinococcaceae</taxon>
        <taxon>Deinococcus</taxon>
    </lineage>
</organism>
<dbReference type="AlphaFoldDB" id="A0A7W8K0E7"/>
<evidence type="ECO:0000256" key="2">
    <source>
        <dbReference type="SAM" id="SignalP"/>
    </source>
</evidence>
<reference evidence="3 4" key="1">
    <citation type="submission" date="2020-08" db="EMBL/GenBank/DDBJ databases">
        <title>Genomic Encyclopedia of Type Strains, Phase IV (KMG-IV): sequencing the most valuable type-strain genomes for metagenomic binning, comparative biology and taxonomic classification.</title>
        <authorList>
            <person name="Goeker M."/>
        </authorList>
    </citation>
    <scope>NUCLEOTIDE SEQUENCE [LARGE SCALE GENOMIC DNA]</scope>
    <source>
        <strain evidence="3 4">DSM 27939</strain>
    </source>
</reference>
<sequence>MNRVRLALSVLALGCSLASCAPSMTSPGGQPLQTVRGEAFISAHTIALAELNAQTPADVYVTFPDCTGVAVLVADVRSFGPAVADEACKRAAAAGPSAGKYILIGASGAVLGFVAFLALVRLYVGSIS</sequence>
<evidence type="ECO:0000313" key="3">
    <source>
        <dbReference type="EMBL" id="MBB5365141.1"/>
    </source>
</evidence>
<feature type="signal peptide" evidence="2">
    <location>
        <begin position="1"/>
        <end position="21"/>
    </location>
</feature>
<evidence type="ECO:0000256" key="1">
    <source>
        <dbReference type="SAM" id="Phobius"/>
    </source>
</evidence>
<proteinExistence type="predicted"/>
<gene>
    <name evidence="3" type="ORF">HNQ08_004259</name>
</gene>
<dbReference type="Proteomes" id="UP000552709">
    <property type="component" value="Unassembled WGS sequence"/>
</dbReference>
<dbReference type="RefSeq" id="WP_184136385.1">
    <property type="nucleotide sequence ID" value="NZ_JACHFL010000015.1"/>
</dbReference>
<dbReference type="EMBL" id="JACHFL010000015">
    <property type="protein sequence ID" value="MBB5365141.1"/>
    <property type="molecule type" value="Genomic_DNA"/>
</dbReference>
<keyword evidence="1" id="KW-1133">Transmembrane helix</keyword>
<evidence type="ECO:0000313" key="4">
    <source>
        <dbReference type="Proteomes" id="UP000552709"/>
    </source>
</evidence>
<accession>A0A7W8K0E7</accession>
<keyword evidence="4" id="KW-1185">Reference proteome</keyword>
<evidence type="ECO:0008006" key="5">
    <source>
        <dbReference type="Google" id="ProtNLM"/>
    </source>
</evidence>
<protein>
    <recommendedName>
        <fullName evidence="5">Lipoprotein</fullName>
    </recommendedName>
</protein>
<keyword evidence="2" id="KW-0732">Signal</keyword>
<feature type="chain" id="PRO_5031094115" description="Lipoprotein" evidence="2">
    <location>
        <begin position="22"/>
        <end position="128"/>
    </location>
</feature>
<comment type="caution">
    <text evidence="3">The sequence shown here is derived from an EMBL/GenBank/DDBJ whole genome shotgun (WGS) entry which is preliminary data.</text>
</comment>
<name>A0A7W8K0E7_9DEIO</name>